<dbReference type="Proteomes" id="UP001224087">
    <property type="component" value="Segment"/>
</dbReference>
<organism evidence="2 3">
    <name type="scientific">Cedratvirus kamchatka</name>
    <dbReference type="NCBI Taxonomy" id="2716914"/>
    <lineage>
        <taxon>Viruses</taxon>
        <taxon>Pithoviruses</taxon>
        <taxon>Orthocedratvirinae</taxon>
        <taxon>Alphacedratvirus</taxon>
        <taxon>Alphacedratvirus rossiense</taxon>
    </lineage>
</organism>
<evidence type="ECO:0000313" key="3">
    <source>
        <dbReference type="Proteomes" id="UP001224087"/>
    </source>
</evidence>
<dbReference type="EMBL" id="MN873693">
    <property type="protein sequence ID" value="QIN54165.1"/>
    <property type="molecule type" value="Genomic_DNA"/>
</dbReference>
<proteinExistence type="predicted"/>
<accession>A0A6G8MXW0</accession>
<sequence length="247" mass="29322">MEHYGKLVAFDYKISIRLCSEEDYPSCDRKKKIPYFYGTTFPELDPDNQVLVSYEIIFTPACFKDKPHSSLWKEDIEAFRNQTYAHLVMKRYAYYPAFVLLYDPSSMKIGSCLDGENDSDLDEYDSDDRVYDSDDRYCNGKVRVYETGLWCCSCHDYFEENIDENLAYFIQSSVRMSEFPFESILEIRKKIEPLPKDFNPKKYMRKLEKKASKLAKIKQELQAWDEETQRLLSERDKKKQILLSCLD</sequence>
<name>A0A6G8MXW0_9VIRU</name>
<evidence type="ECO:0000256" key="1">
    <source>
        <dbReference type="SAM" id="Coils"/>
    </source>
</evidence>
<reference evidence="2" key="1">
    <citation type="submission" date="2019-12" db="EMBL/GenBank/DDBJ databases">
        <title>The DNA Methylation Landscape of Giant Viruses.</title>
        <authorList>
            <person name="Jeudy S."/>
            <person name="Rigou S."/>
            <person name="Alempic J.-M."/>
            <person name="Claverie J.-M."/>
            <person name="Abergel C."/>
            <person name="Legendre M."/>
        </authorList>
    </citation>
    <scope>NUCLEOTIDE SEQUENCE</scope>
    <source>
        <strain evidence="2">P4</strain>
    </source>
</reference>
<keyword evidence="3" id="KW-1185">Reference proteome</keyword>
<feature type="coiled-coil region" evidence="1">
    <location>
        <begin position="207"/>
        <end position="234"/>
    </location>
</feature>
<gene>
    <name evidence="2" type="primary">ck40</name>
</gene>
<keyword evidence="1" id="KW-0175">Coiled coil</keyword>
<evidence type="ECO:0000313" key="2">
    <source>
        <dbReference type="EMBL" id="QIN54165.1"/>
    </source>
</evidence>
<protein>
    <submittedName>
        <fullName evidence="2">Uncharacterized protein</fullName>
    </submittedName>
</protein>